<dbReference type="EC" id="5.6.2.2" evidence="7"/>
<dbReference type="Gene3D" id="3.40.50.670">
    <property type="match status" value="1"/>
</dbReference>
<gene>
    <name evidence="10" type="primary">TOP2B_22</name>
    <name evidence="10" type="ORF">DERF_012965</name>
</gene>
<comment type="similarity">
    <text evidence="3 7">Belongs to the type II topoisomerase family.</text>
</comment>
<evidence type="ECO:0000313" key="11">
    <source>
        <dbReference type="Proteomes" id="UP000790347"/>
    </source>
</evidence>
<accession>A0A922HKL1</accession>
<evidence type="ECO:0000256" key="1">
    <source>
        <dbReference type="ARBA" id="ARBA00000185"/>
    </source>
</evidence>
<dbReference type="InterPro" id="IPR001241">
    <property type="entry name" value="Topo_IIA"/>
</dbReference>
<comment type="function">
    <text evidence="7">Control of topological states of DNA by transient breakage and subsequent rejoining of DNA strands. Topoisomerase II makes double-strand breaks.</text>
</comment>
<dbReference type="SUPFAM" id="SSF54211">
    <property type="entry name" value="Ribosomal protein S5 domain 2-like"/>
    <property type="match status" value="2"/>
</dbReference>
<evidence type="ECO:0000256" key="4">
    <source>
        <dbReference type="ARBA" id="ARBA00023029"/>
    </source>
</evidence>
<reference evidence="10" key="2">
    <citation type="journal article" date="2022" name="Res Sq">
        <title>Comparative Genomics Reveals Insights into the Divergent Evolution of Astigmatic Mites and Household Pest Adaptations.</title>
        <authorList>
            <person name="Xiong Q."/>
            <person name="Wan A.T.-Y."/>
            <person name="Liu X.-Y."/>
            <person name="Fung C.S.-H."/>
            <person name="Xiao X."/>
            <person name="Malainual N."/>
            <person name="Hou J."/>
            <person name="Wang L."/>
            <person name="Wang M."/>
            <person name="Yang K."/>
            <person name="Cui Y."/>
            <person name="Leung E."/>
            <person name="Nong W."/>
            <person name="Shin S.-K."/>
            <person name="Au S."/>
            <person name="Jeong K.Y."/>
            <person name="Chew F.T."/>
            <person name="Hui J."/>
            <person name="Leung T.F."/>
            <person name="Tungtrongchitr A."/>
            <person name="Zhong N."/>
            <person name="Liu Z."/>
            <person name="Tsui S."/>
        </authorList>
    </citation>
    <scope>NUCLEOTIDE SEQUENCE</scope>
    <source>
        <strain evidence="10">Derf</strain>
        <tissue evidence="10">Whole organism</tissue>
    </source>
</reference>
<name>A0A922HKL1_DERFA</name>
<dbReference type="InterPro" id="IPR013506">
    <property type="entry name" value="Topo_IIA_bsu_dom2"/>
</dbReference>
<keyword evidence="8" id="KW-0175">Coiled coil</keyword>
<evidence type="ECO:0000256" key="6">
    <source>
        <dbReference type="ARBA" id="ARBA00023235"/>
    </source>
</evidence>
<dbReference type="AlphaFoldDB" id="A0A922HKL1"/>
<protein>
    <recommendedName>
        <fullName evidence="7">DNA topoisomerase 2</fullName>
        <ecNumber evidence="7">5.6.2.2</ecNumber>
    </recommendedName>
</protein>
<dbReference type="EMBL" id="ASGP02000007">
    <property type="protein sequence ID" value="KAH9496944.1"/>
    <property type="molecule type" value="Genomic_DNA"/>
</dbReference>
<dbReference type="GO" id="GO:0005634">
    <property type="term" value="C:nucleus"/>
    <property type="evidence" value="ECO:0007669"/>
    <property type="project" value="TreeGrafter"/>
</dbReference>
<dbReference type="GO" id="GO:0006265">
    <property type="term" value="P:DNA topological change"/>
    <property type="evidence" value="ECO:0007669"/>
    <property type="project" value="UniProtKB-UniRule"/>
</dbReference>
<keyword evidence="11" id="KW-1185">Reference proteome</keyword>
<reference evidence="10" key="1">
    <citation type="submission" date="2013-05" db="EMBL/GenBank/DDBJ databases">
        <authorList>
            <person name="Yim A.K.Y."/>
            <person name="Chan T.F."/>
            <person name="Ji K.M."/>
            <person name="Liu X.Y."/>
            <person name="Zhou J.W."/>
            <person name="Li R.Q."/>
            <person name="Yang K.Y."/>
            <person name="Li J."/>
            <person name="Li M."/>
            <person name="Law P.T.W."/>
            <person name="Wu Y.L."/>
            <person name="Cai Z.L."/>
            <person name="Qin H."/>
            <person name="Bao Y."/>
            <person name="Leung R.K.K."/>
            <person name="Ng P.K.S."/>
            <person name="Zou J."/>
            <person name="Zhong X.J."/>
            <person name="Ran P.X."/>
            <person name="Zhong N.S."/>
            <person name="Liu Z.G."/>
            <person name="Tsui S.K.W."/>
        </authorList>
    </citation>
    <scope>NUCLEOTIDE SEQUENCE</scope>
    <source>
        <strain evidence="10">Derf</strain>
        <tissue evidence="10">Whole organism</tissue>
    </source>
</reference>
<dbReference type="GO" id="GO:0000819">
    <property type="term" value="P:sister chromatid segregation"/>
    <property type="evidence" value="ECO:0007669"/>
    <property type="project" value="TreeGrafter"/>
</dbReference>
<feature type="coiled-coil region" evidence="8">
    <location>
        <begin position="351"/>
        <end position="378"/>
    </location>
</feature>
<comment type="caution">
    <text evidence="10">The sequence shown here is derived from an EMBL/GenBank/DDBJ whole genome shotgun (WGS) entry which is preliminary data.</text>
</comment>
<dbReference type="Pfam" id="PF00204">
    <property type="entry name" value="DNA_gyraseB"/>
    <property type="match status" value="2"/>
</dbReference>
<dbReference type="PANTHER" id="PTHR10169">
    <property type="entry name" value="DNA TOPOISOMERASE/GYRASE"/>
    <property type="match status" value="1"/>
</dbReference>
<dbReference type="InterPro" id="IPR050634">
    <property type="entry name" value="DNA_Topoisomerase_II"/>
</dbReference>
<dbReference type="Gene3D" id="3.30.230.10">
    <property type="match status" value="2"/>
</dbReference>
<evidence type="ECO:0000256" key="5">
    <source>
        <dbReference type="ARBA" id="ARBA00023125"/>
    </source>
</evidence>
<evidence type="ECO:0000256" key="7">
    <source>
        <dbReference type="RuleBase" id="RU362094"/>
    </source>
</evidence>
<dbReference type="GO" id="GO:0003677">
    <property type="term" value="F:DNA binding"/>
    <property type="evidence" value="ECO:0007669"/>
    <property type="project" value="UniProtKB-UniRule"/>
</dbReference>
<keyword evidence="4 7" id="KW-0799">Topoisomerase</keyword>
<feature type="domain" description="DNA topoisomerase type IIA subunit B" evidence="9">
    <location>
        <begin position="117"/>
        <end position="238"/>
    </location>
</feature>
<dbReference type="InterPro" id="IPR013759">
    <property type="entry name" value="Topo_IIA_B_C"/>
</dbReference>
<comment type="subunit">
    <text evidence="7">Homodimer.</text>
</comment>
<comment type="cofactor">
    <cofactor evidence="2">
        <name>Mg(2+)</name>
        <dbReference type="ChEBI" id="CHEBI:18420"/>
    </cofactor>
</comment>
<dbReference type="CDD" id="cd03481">
    <property type="entry name" value="TopoIIA_Trans_ScTopoIIA"/>
    <property type="match status" value="1"/>
</dbReference>
<proteinExistence type="inferred from homology"/>
<evidence type="ECO:0000256" key="2">
    <source>
        <dbReference type="ARBA" id="ARBA00001946"/>
    </source>
</evidence>
<organism evidence="10 11">
    <name type="scientific">Dermatophagoides farinae</name>
    <name type="common">American house dust mite</name>
    <dbReference type="NCBI Taxonomy" id="6954"/>
    <lineage>
        <taxon>Eukaryota</taxon>
        <taxon>Metazoa</taxon>
        <taxon>Ecdysozoa</taxon>
        <taxon>Arthropoda</taxon>
        <taxon>Chelicerata</taxon>
        <taxon>Arachnida</taxon>
        <taxon>Acari</taxon>
        <taxon>Acariformes</taxon>
        <taxon>Sarcoptiformes</taxon>
        <taxon>Astigmata</taxon>
        <taxon>Psoroptidia</taxon>
        <taxon>Analgoidea</taxon>
        <taxon>Pyroglyphidae</taxon>
        <taxon>Dermatophagoidinae</taxon>
        <taxon>Dermatophagoides</taxon>
    </lineage>
</organism>
<keyword evidence="7" id="KW-0067">ATP-binding</keyword>
<dbReference type="SMART" id="SM00433">
    <property type="entry name" value="TOP2c"/>
    <property type="match status" value="1"/>
</dbReference>
<dbReference type="GO" id="GO:0000712">
    <property type="term" value="P:resolution of meiotic recombination intermediates"/>
    <property type="evidence" value="ECO:0007669"/>
    <property type="project" value="TreeGrafter"/>
</dbReference>
<dbReference type="InterPro" id="IPR014721">
    <property type="entry name" value="Ribsml_uS5_D2-typ_fold_subgr"/>
</dbReference>
<keyword evidence="6 7" id="KW-0413">Isomerase</keyword>
<keyword evidence="5 7" id="KW-0238">DNA-binding</keyword>
<comment type="catalytic activity">
    <reaction evidence="1 7">
        <text>ATP-dependent breakage, passage and rejoining of double-stranded DNA.</text>
        <dbReference type="EC" id="5.6.2.2"/>
    </reaction>
</comment>
<evidence type="ECO:0000313" key="10">
    <source>
        <dbReference type="EMBL" id="KAH9496944.1"/>
    </source>
</evidence>
<dbReference type="InterPro" id="IPR020568">
    <property type="entry name" value="Ribosomal_Su5_D2-typ_SF"/>
</dbReference>
<feature type="domain" description="DNA topoisomerase type IIA subunit B" evidence="9">
    <location>
        <begin position="27"/>
        <end position="91"/>
    </location>
</feature>
<dbReference type="GO" id="GO:0003918">
    <property type="term" value="F:DNA topoisomerase type II (double strand cut, ATP-hydrolyzing) activity"/>
    <property type="evidence" value="ECO:0007669"/>
    <property type="project" value="UniProtKB-UniRule"/>
</dbReference>
<evidence type="ECO:0000256" key="3">
    <source>
        <dbReference type="ARBA" id="ARBA00011080"/>
    </source>
</evidence>
<dbReference type="PANTHER" id="PTHR10169:SF38">
    <property type="entry name" value="DNA TOPOISOMERASE 2"/>
    <property type="match status" value="1"/>
</dbReference>
<dbReference type="GO" id="GO:0005524">
    <property type="term" value="F:ATP binding"/>
    <property type="evidence" value="ECO:0007669"/>
    <property type="project" value="UniProtKB-UniRule"/>
</dbReference>
<dbReference type="Proteomes" id="UP000790347">
    <property type="component" value="Unassembled WGS sequence"/>
</dbReference>
<sequence length="431" mass="49878">MIFIEAFIATFRILSKTLNGECLSVCGFQSYIDLFIKNKEDKNNEPFKLVQYELINDHWEIGVALSENGFQQISFVNNIATTCGGTHVVAILFSVSFQIKNNKPIIIILKIDKIKFYISENGFQQISFVNNIATTCGGTHVEYITNKIIDKLNETINDKIGKTKVNIKPHKLRNHLSVFVNCLIEKPTFDSQTKEAMTLQSKNFGSECVPSEKFFQSIMKIGIVDSFANWICIKKQFEMDNKLCPKKTIDIKGLPNLQDAKKAGTIYSLECMLIITEGVSTKNLVNAGFIFIFSFFHFQQYLEYRQLEENFSTIVNHYHFCEKNIPNCKEQLDKYTDTSIDIYTNPFWKILQNCIHEKDRLKHKMEQTKEMMKQTRSLLQMDELKCHKRVLRRLGYCLSFQINIMSTHMAAVTFVHSIGDFRPNKFSSLLE</sequence>
<keyword evidence="7" id="KW-0547">Nucleotide-binding</keyword>
<evidence type="ECO:0000259" key="9">
    <source>
        <dbReference type="Pfam" id="PF00204"/>
    </source>
</evidence>
<evidence type="ECO:0000256" key="8">
    <source>
        <dbReference type="SAM" id="Coils"/>
    </source>
</evidence>